<dbReference type="EMBL" id="LSDK01000084">
    <property type="protein sequence ID" value="KXB75850.1"/>
    <property type="molecule type" value="Genomic_DNA"/>
</dbReference>
<dbReference type="InterPro" id="IPR023399">
    <property type="entry name" value="Baseplate-like_2-layer_sand"/>
</dbReference>
<gene>
    <name evidence="1" type="ORF">HMPREF3185_01290</name>
</gene>
<dbReference type="OrthoDB" id="1065075at2"/>
<organism evidence="1 2">
    <name type="scientific">Porphyromonas somerae</name>
    <dbReference type="NCBI Taxonomy" id="322095"/>
    <lineage>
        <taxon>Bacteria</taxon>
        <taxon>Pseudomonadati</taxon>
        <taxon>Bacteroidota</taxon>
        <taxon>Bacteroidia</taxon>
        <taxon>Bacteroidales</taxon>
        <taxon>Porphyromonadaceae</taxon>
        <taxon>Porphyromonas</taxon>
    </lineage>
</organism>
<evidence type="ECO:0000313" key="2">
    <source>
        <dbReference type="Proteomes" id="UP000070224"/>
    </source>
</evidence>
<accession>A0A134B7D1</accession>
<reference evidence="2" key="1">
    <citation type="submission" date="2016-01" db="EMBL/GenBank/DDBJ databases">
        <authorList>
            <person name="Mitreva M."/>
            <person name="Pepin K.H."/>
            <person name="Mihindukulasuriya K.A."/>
            <person name="Fulton R."/>
            <person name="Fronick C."/>
            <person name="O'Laughlin M."/>
            <person name="Miner T."/>
            <person name="Herter B."/>
            <person name="Rosa B.A."/>
            <person name="Cordes M."/>
            <person name="Tomlinson C."/>
            <person name="Wollam A."/>
            <person name="Palsikar V.B."/>
            <person name="Mardis E.R."/>
            <person name="Wilson R.K."/>
        </authorList>
    </citation>
    <scope>NUCLEOTIDE SEQUENCE [LARGE SCALE GENOMIC DNA]</scope>
    <source>
        <strain evidence="2">KA00683</strain>
    </source>
</reference>
<dbReference type="RefSeq" id="WP_060935556.1">
    <property type="nucleotide sequence ID" value="NZ_KQ960447.1"/>
</dbReference>
<dbReference type="Gene3D" id="2.30.300.10">
    <property type="entry name" value="Baseplate protein-like domain - beta roll fold"/>
    <property type="match status" value="1"/>
</dbReference>
<dbReference type="Gene3D" id="3.55.50.10">
    <property type="entry name" value="Baseplate protein-like domains"/>
    <property type="match status" value="1"/>
</dbReference>
<sequence length="317" mass="35677">MYTMIYDIQIGGYQLSMLDKVEIHSSVELLADTAKITLPAAEYNKALDVEDAIHRGDAVIIRLGYEETGLIEEFTGYLQRIATDNGDLTLTCEDDLFLFRKPLKDAVLKKVSLSSLLSRIIKEVGLSLKVECTYSWVYDKFVIKSATAYDVLKKVQEECGADIYLRDGVLHLHPPGEVIGQERLYDFGYNVESADLTYRKAEDKKYQITVKALLPDGKVREIDVGTPGGDKITVKCPTSDEVSMRLRGETELKRRTFDGYDGSIDTWLIPECRAGDTAEIHDPDYPHKEGTYFVRSVTTEFSSSGGKRKVELGFRLN</sequence>
<name>A0A134B7D1_9PORP</name>
<evidence type="ECO:0000313" key="1">
    <source>
        <dbReference type="EMBL" id="KXB75850.1"/>
    </source>
</evidence>
<evidence type="ECO:0008006" key="3">
    <source>
        <dbReference type="Google" id="ProtNLM"/>
    </source>
</evidence>
<dbReference type="SUPFAM" id="SSF69279">
    <property type="entry name" value="Phage tail proteins"/>
    <property type="match status" value="1"/>
</dbReference>
<proteinExistence type="predicted"/>
<dbReference type="STRING" id="322095.HMPREF3185_01290"/>
<dbReference type="Proteomes" id="UP000070224">
    <property type="component" value="Unassembled WGS sequence"/>
</dbReference>
<dbReference type="AlphaFoldDB" id="A0A134B7D1"/>
<keyword evidence="2" id="KW-1185">Reference proteome</keyword>
<protein>
    <recommendedName>
        <fullName evidence="3">Phage late control D protein</fullName>
    </recommendedName>
</protein>
<dbReference type="PATRIC" id="fig|322095.3.peg.1275"/>
<dbReference type="Gene3D" id="3.30.1920.10">
    <property type="entry name" value="Baseplate protein-like domains - 2 layer sandwich fold"/>
    <property type="match status" value="1"/>
</dbReference>
<comment type="caution">
    <text evidence="1">The sequence shown here is derived from an EMBL/GenBank/DDBJ whole genome shotgun (WGS) entry which is preliminary data.</text>
</comment>